<accession>A0ABR1DT04</accession>
<organism evidence="4 5">
    <name type="scientific">Necator americanus</name>
    <name type="common">Human hookworm</name>
    <dbReference type="NCBI Taxonomy" id="51031"/>
    <lineage>
        <taxon>Eukaryota</taxon>
        <taxon>Metazoa</taxon>
        <taxon>Ecdysozoa</taxon>
        <taxon>Nematoda</taxon>
        <taxon>Chromadorea</taxon>
        <taxon>Rhabditida</taxon>
        <taxon>Rhabditina</taxon>
        <taxon>Rhabditomorpha</taxon>
        <taxon>Strongyloidea</taxon>
        <taxon>Ancylostomatidae</taxon>
        <taxon>Bunostominae</taxon>
        <taxon>Necator</taxon>
    </lineage>
</organism>
<evidence type="ECO:0000313" key="5">
    <source>
        <dbReference type="Proteomes" id="UP001303046"/>
    </source>
</evidence>
<gene>
    <name evidence="4" type="primary">Necator_chrV.g17620</name>
    <name evidence="4" type="ORF">RB195_012830</name>
</gene>
<evidence type="ECO:0000313" key="4">
    <source>
        <dbReference type="EMBL" id="KAK6753475.1"/>
    </source>
</evidence>
<name>A0ABR1DT04_NECAM</name>
<dbReference type="Proteomes" id="UP001303046">
    <property type="component" value="Unassembled WGS sequence"/>
</dbReference>
<dbReference type="EMBL" id="JAVFWL010000005">
    <property type="protein sequence ID" value="KAK6753475.1"/>
    <property type="molecule type" value="Genomic_DNA"/>
</dbReference>
<comment type="caution">
    <text evidence="4">The sequence shown here is derived from an EMBL/GenBank/DDBJ whole genome shotgun (WGS) entry which is preliminary data.</text>
</comment>
<dbReference type="PROSITE" id="PS51304">
    <property type="entry name" value="GALECTIN"/>
    <property type="match status" value="2"/>
</dbReference>
<dbReference type="Pfam" id="PF00337">
    <property type="entry name" value="Gal-bind_lectin"/>
    <property type="match status" value="3"/>
</dbReference>
<feature type="domain" description="Galectin" evidence="3">
    <location>
        <begin position="89"/>
        <end position="198"/>
    </location>
</feature>
<protein>
    <recommendedName>
        <fullName evidence="2">Galectin</fullName>
    </recommendedName>
</protein>
<dbReference type="SMART" id="SM00908">
    <property type="entry name" value="Gal-bind_lectin"/>
    <property type="match status" value="2"/>
</dbReference>
<evidence type="ECO:0000256" key="1">
    <source>
        <dbReference type="ARBA" id="ARBA00022734"/>
    </source>
</evidence>
<dbReference type="CDD" id="cd00070">
    <property type="entry name" value="GLECT"/>
    <property type="match status" value="2"/>
</dbReference>
<dbReference type="SUPFAM" id="SSF49899">
    <property type="entry name" value="Concanavalin A-like lectins/glucanases"/>
    <property type="match status" value="2"/>
</dbReference>
<dbReference type="PANTHER" id="PTHR11346">
    <property type="entry name" value="GALECTIN"/>
    <property type="match status" value="1"/>
</dbReference>
<keyword evidence="1 2" id="KW-0430">Lectin</keyword>
<proteinExistence type="predicted"/>
<dbReference type="InterPro" id="IPR013320">
    <property type="entry name" value="ConA-like_dom_sf"/>
</dbReference>
<evidence type="ECO:0000256" key="2">
    <source>
        <dbReference type="RuleBase" id="RU102079"/>
    </source>
</evidence>
<dbReference type="InterPro" id="IPR044156">
    <property type="entry name" value="Galectin-like"/>
</dbReference>
<dbReference type="SMART" id="SM00276">
    <property type="entry name" value="GLECT"/>
    <property type="match status" value="2"/>
</dbReference>
<dbReference type="Gene3D" id="2.60.120.200">
    <property type="match status" value="3"/>
</dbReference>
<feature type="domain" description="Galectin" evidence="3">
    <location>
        <begin position="234"/>
        <end position="370"/>
    </location>
</feature>
<dbReference type="PANTHER" id="PTHR11346:SF171">
    <property type="entry name" value="GALECTIN"/>
    <property type="match status" value="1"/>
</dbReference>
<keyword evidence="5" id="KW-1185">Reference proteome</keyword>
<evidence type="ECO:0000259" key="3">
    <source>
        <dbReference type="PROSITE" id="PS51304"/>
    </source>
</evidence>
<sequence>MATAPPLNEEDSMIRSPLLGINGPTRIPSHNHMSHFFNFLCCKVSKIVDLNSSSLVSKSTKVSFPVNLMYIHNWNAPRHWIRRNPELPFVSAIVGGLFPGRAIVVSGMVLQSFASDMKRFYIDLCCGLLIQGDHMDNKALHFNPRFDTGGGWILVLENYFKIAVNGKHICDYPHRVPVEEVKTIYIGGNIRVDFIEFQPPVRLNEDGQPVVTEKEKREESITTIDRPVIPFSWTLPAELNGFCSPQSVRFTLTPFMSAKRFNCNLRAGNEYLFHFRVDFRNASEKYSKDAVIRNSTRSMKWLTEEREISSFPFSKGITCDILFIAYGTTVAVDVDGVHCVKFKYRPGDDPTLIDRVTVEGDCVLQRFVHRV</sequence>
<reference evidence="4 5" key="1">
    <citation type="submission" date="2023-08" db="EMBL/GenBank/DDBJ databases">
        <title>A Necator americanus chromosomal reference genome.</title>
        <authorList>
            <person name="Ilik V."/>
            <person name="Petrzelkova K.J."/>
            <person name="Pardy F."/>
            <person name="Fuh T."/>
            <person name="Niatou-Singa F.S."/>
            <person name="Gouil Q."/>
            <person name="Baker L."/>
            <person name="Ritchie M.E."/>
            <person name="Jex A.R."/>
            <person name="Gazzola D."/>
            <person name="Li H."/>
            <person name="Toshio Fujiwara R."/>
            <person name="Zhan B."/>
            <person name="Aroian R.V."/>
            <person name="Pafco B."/>
            <person name="Schwarz E.M."/>
        </authorList>
    </citation>
    <scope>NUCLEOTIDE SEQUENCE [LARGE SCALE GENOMIC DNA]</scope>
    <source>
        <strain evidence="4 5">Aroian</strain>
        <tissue evidence="4">Whole animal</tissue>
    </source>
</reference>
<dbReference type="InterPro" id="IPR001079">
    <property type="entry name" value="Galectin_CRD"/>
</dbReference>